<feature type="compositionally biased region" description="Polar residues" evidence="1">
    <location>
        <begin position="73"/>
        <end position="89"/>
    </location>
</feature>
<dbReference type="InterPro" id="IPR017943">
    <property type="entry name" value="Bactericidal_perm-incr_a/b_dom"/>
</dbReference>
<evidence type="ECO:0000256" key="1">
    <source>
        <dbReference type="SAM" id="MobiDB-lite"/>
    </source>
</evidence>
<accession>A0AAD4RD40</accession>
<proteinExistence type="predicted"/>
<dbReference type="PANTHER" id="PTHR10504:SF134">
    <property type="entry name" value="BPI2 DOMAIN-CONTAINING PROTEIN"/>
    <property type="match status" value="1"/>
</dbReference>
<feature type="domain" description="Lipid-binding serum glycoprotein N-terminal" evidence="3">
    <location>
        <begin position="115"/>
        <end position="352"/>
    </location>
</feature>
<dbReference type="InterPro" id="IPR017942">
    <property type="entry name" value="Lipid-bd_serum_glycop_N"/>
</dbReference>
<evidence type="ECO:0000259" key="3">
    <source>
        <dbReference type="SMART" id="SM00328"/>
    </source>
</evidence>
<feature type="chain" id="PRO_5042157251" description="Lipid-binding serum glycoprotein N-terminal domain-containing protein" evidence="2">
    <location>
        <begin position="29"/>
        <end position="377"/>
    </location>
</feature>
<dbReference type="GO" id="GO:0008289">
    <property type="term" value="F:lipid binding"/>
    <property type="evidence" value="ECO:0007669"/>
    <property type="project" value="InterPro"/>
</dbReference>
<dbReference type="SMART" id="SM00328">
    <property type="entry name" value="BPI1"/>
    <property type="match status" value="1"/>
</dbReference>
<feature type="signal peptide" evidence="2">
    <location>
        <begin position="1"/>
        <end position="28"/>
    </location>
</feature>
<feature type="region of interest" description="Disordered" evidence="1">
    <location>
        <begin position="43"/>
        <end position="89"/>
    </location>
</feature>
<gene>
    <name evidence="4" type="ORF">DdX_00211</name>
</gene>
<dbReference type="Gene3D" id="3.15.10.10">
    <property type="entry name" value="Bactericidal permeability-increasing protein, domain 1"/>
    <property type="match status" value="1"/>
</dbReference>
<reference evidence="4" key="1">
    <citation type="submission" date="2022-01" db="EMBL/GenBank/DDBJ databases">
        <title>Genome Sequence Resource for Two Populations of Ditylenchus destructor, the Migratory Endoparasitic Phytonematode.</title>
        <authorList>
            <person name="Zhang H."/>
            <person name="Lin R."/>
            <person name="Xie B."/>
        </authorList>
    </citation>
    <scope>NUCLEOTIDE SEQUENCE</scope>
    <source>
        <strain evidence="4">BazhouSP</strain>
    </source>
</reference>
<keyword evidence="5" id="KW-1185">Reference proteome</keyword>
<organism evidence="4 5">
    <name type="scientific">Ditylenchus destructor</name>
    <dbReference type="NCBI Taxonomy" id="166010"/>
    <lineage>
        <taxon>Eukaryota</taxon>
        <taxon>Metazoa</taxon>
        <taxon>Ecdysozoa</taxon>
        <taxon>Nematoda</taxon>
        <taxon>Chromadorea</taxon>
        <taxon>Rhabditida</taxon>
        <taxon>Tylenchina</taxon>
        <taxon>Tylenchomorpha</taxon>
        <taxon>Sphaerularioidea</taxon>
        <taxon>Anguinidae</taxon>
        <taxon>Anguininae</taxon>
        <taxon>Ditylenchus</taxon>
    </lineage>
</organism>
<comment type="caution">
    <text evidence="4">The sequence shown here is derived from an EMBL/GenBank/DDBJ whole genome shotgun (WGS) entry which is preliminary data.</text>
</comment>
<evidence type="ECO:0000256" key="2">
    <source>
        <dbReference type="SAM" id="SignalP"/>
    </source>
</evidence>
<evidence type="ECO:0000313" key="4">
    <source>
        <dbReference type="EMBL" id="KAI1728061.1"/>
    </source>
</evidence>
<sequence>MITSASSCALKLLVPLLLLLVDMKYTISQDDVDLVPIGSALLPPRSPSLSPTQNPPLTQPFNDERFKQRHNGPRTTTVTPEPNAINKTNSANTTDIAKLLKSKKEQEPYVGIRIRFNEPFFEETARLFYTVFSNQVKNIKIIPQRQCFQEGCFNLHSFLITGFQRPRGITLRPLAPNLLLLNIFSFDVDIKGLLHGNILLLLTAVPVSGRIDVGSRQLSITAAFDLQKNAQRVPYLRMQSCELRTGFVTTHVSELGLLTDSINLKYKADMVTKAKEMITTTICNQIEHLIKSQVNDRLRQMPRSISIAQIFSVLMNNDECKSVPVVACDDATGQKAKPAFEYSKQPIVPKTYDGFSAQSKAHSISKLVKQFCDNLQS</sequence>
<evidence type="ECO:0000313" key="5">
    <source>
        <dbReference type="Proteomes" id="UP001201812"/>
    </source>
</evidence>
<dbReference type="PANTHER" id="PTHR10504">
    <property type="entry name" value="BACTERICIDAL PERMEABILITY-INCREASING BPI PROTEIN-RELATED"/>
    <property type="match status" value="1"/>
</dbReference>
<dbReference type="AlphaFoldDB" id="A0AAD4RD40"/>
<protein>
    <recommendedName>
        <fullName evidence="3">Lipid-binding serum glycoprotein N-terminal domain-containing protein</fullName>
    </recommendedName>
</protein>
<dbReference type="Proteomes" id="UP001201812">
    <property type="component" value="Unassembled WGS sequence"/>
</dbReference>
<dbReference type="EMBL" id="JAKKPZ010000001">
    <property type="protein sequence ID" value="KAI1728061.1"/>
    <property type="molecule type" value="Genomic_DNA"/>
</dbReference>
<dbReference type="SUPFAM" id="SSF55394">
    <property type="entry name" value="Bactericidal permeability-increasing protein, BPI"/>
    <property type="match status" value="1"/>
</dbReference>
<name>A0AAD4RD40_9BILA</name>
<dbReference type="GO" id="GO:0005615">
    <property type="term" value="C:extracellular space"/>
    <property type="evidence" value="ECO:0007669"/>
    <property type="project" value="TreeGrafter"/>
</dbReference>
<dbReference type="InterPro" id="IPR032942">
    <property type="entry name" value="BPI/LBP/Plunc"/>
</dbReference>
<keyword evidence="2" id="KW-0732">Signal</keyword>